<dbReference type="Proteomes" id="UP000002069">
    <property type="component" value="Chromosome"/>
</dbReference>
<organism evidence="1 2">
    <name type="scientific">Cronobacter turicensis (strain DSM 18703 / CCUG 55852 / LMG 23827 / z3032)</name>
    <dbReference type="NCBI Taxonomy" id="693216"/>
    <lineage>
        <taxon>Bacteria</taxon>
        <taxon>Pseudomonadati</taxon>
        <taxon>Pseudomonadota</taxon>
        <taxon>Gammaproteobacteria</taxon>
        <taxon>Enterobacterales</taxon>
        <taxon>Enterobacteriaceae</taxon>
        <taxon>Cronobacter</taxon>
    </lineage>
</organism>
<proteinExistence type="predicted"/>
<gene>
    <name evidence="1" type="ordered locus">Ctu_15700</name>
</gene>
<keyword evidence="2" id="KW-1185">Reference proteome</keyword>
<reference evidence="2" key="2">
    <citation type="journal article" date="2011" name="J. Bacteriol.">
        <title>Complete genome sequence of Cronobacter turicensis LMG 23827, a food-borne pathogen causing deaths in neonates.</title>
        <authorList>
            <person name="Stephan R."/>
            <person name="Lehner A."/>
            <person name="Tischler P."/>
            <person name="Rattei T."/>
        </authorList>
    </citation>
    <scope>NUCLEOTIDE SEQUENCE [LARGE SCALE GENOMIC DNA]</scope>
    <source>
        <strain evidence="2">DSM 18703 / CCUG 55852 / LMG 23827 / z3032</strain>
    </source>
</reference>
<dbReference type="AlphaFoldDB" id="C9Y0Q4"/>
<reference evidence="1 2" key="1">
    <citation type="journal article" date="2010" name="J. Bacteriol.">
        <title>Complete Genome Sequence of Cronobacter turicensis LMG 23827, a foodborne pathogen causing deaths in neonates.</title>
        <authorList>
            <person name="Stephan R."/>
            <person name="Lehner A."/>
            <person name="Tischler P."/>
            <person name="Rattei T."/>
        </authorList>
    </citation>
    <scope>NUCLEOTIDE SEQUENCE [LARGE SCALE GENOMIC DNA]</scope>
    <source>
        <strain evidence="2">DSM 18703 / CCUG 55852 / LMG 23827 / z3032</strain>
    </source>
</reference>
<protein>
    <submittedName>
        <fullName evidence="1">Uncharacterized protein</fullName>
    </submittedName>
</protein>
<dbReference type="EMBL" id="FN543093">
    <property type="protein sequence ID" value="CBA29750.1"/>
    <property type="molecule type" value="Genomic_DNA"/>
</dbReference>
<name>C9Y0Q4_CROTZ</name>
<evidence type="ECO:0000313" key="2">
    <source>
        <dbReference type="Proteomes" id="UP000002069"/>
    </source>
</evidence>
<sequence length="39" mass="4459">MALSLPACDITLQTQNALQLLWLSFRRFADAFEVLCVLF</sequence>
<evidence type="ECO:0000313" key="1">
    <source>
        <dbReference type="EMBL" id="CBA29750.1"/>
    </source>
</evidence>
<accession>C9Y0Q4</accession>
<dbReference type="HOGENOM" id="CLU_3316962_0_0_6"/>
<dbReference type="KEGG" id="ctu:CTU_15700"/>